<gene>
    <name evidence="1" type="ORF">AE0388_0062</name>
</gene>
<accession>A0A0B9A829</accession>
<dbReference type="STRING" id="1703.BLSMQ_0956"/>
<dbReference type="OrthoDB" id="9809531at2"/>
<dbReference type="PANTHER" id="PTHR11669">
    <property type="entry name" value="REPLICATION FACTOR C / DNA POLYMERASE III GAMMA-TAU SUBUNIT"/>
    <property type="match status" value="1"/>
</dbReference>
<dbReference type="InterPro" id="IPR050238">
    <property type="entry name" value="DNA_Rep/Repair_Clamp_Loader"/>
</dbReference>
<comment type="caution">
    <text evidence="1">The sequence shown here is derived from an EMBL/GenBank/DDBJ whole genome shotgun (WGS) entry which is preliminary data.</text>
</comment>
<dbReference type="RefSeq" id="WP_039211374.1">
    <property type="nucleotide sequence ID" value="NZ_JTJZ01000021.1"/>
</dbReference>
<evidence type="ECO:0008006" key="3">
    <source>
        <dbReference type="Google" id="ProtNLM"/>
    </source>
</evidence>
<dbReference type="EMBL" id="JTJZ01000021">
    <property type="protein sequence ID" value="KHS51593.1"/>
    <property type="molecule type" value="Genomic_DNA"/>
</dbReference>
<dbReference type="PATRIC" id="fig|1703.6.peg.2653"/>
<dbReference type="AlphaFoldDB" id="A0A0B9A829"/>
<dbReference type="PANTHER" id="PTHR11669:SF8">
    <property type="entry name" value="DNA POLYMERASE III SUBUNIT DELTA"/>
    <property type="match status" value="1"/>
</dbReference>
<evidence type="ECO:0000313" key="2">
    <source>
        <dbReference type="Proteomes" id="UP000031488"/>
    </source>
</evidence>
<name>A0A0B9A829_BRELN</name>
<keyword evidence="2" id="KW-1185">Reference proteome</keyword>
<proteinExistence type="predicted"/>
<dbReference type="Gene3D" id="3.40.50.300">
    <property type="entry name" value="P-loop containing nucleotide triphosphate hydrolases"/>
    <property type="match status" value="1"/>
</dbReference>
<evidence type="ECO:0000313" key="1">
    <source>
        <dbReference type="EMBL" id="KHS51593.1"/>
    </source>
</evidence>
<dbReference type="InterPro" id="IPR027417">
    <property type="entry name" value="P-loop_NTPase"/>
</dbReference>
<reference evidence="1 2" key="1">
    <citation type="submission" date="2014-11" db="EMBL/GenBank/DDBJ databases">
        <title>Draft Genome Sequence of Brevibacterium linens AE038-8.</title>
        <authorList>
            <person name="Maizel D."/>
            <person name="Utturkar S.M."/>
            <person name="Brown S.D."/>
            <person name="Ferrero M."/>
            <person name="Rosen B.P."/>
        </authorList>
    </citation>
    <scope>NUCLEOTIDE SEQUENCE [LARGE SCALE GENOMIC DNA]</scope>
    <source>
        <strain evidence="1 2">AE038-8</strain>
    </source>
</reference>
<dbReference type="Proteomes" id="UP000031488">
    <property type="component" value="Unassembled WGS sequence"/>
</dbReference>
<protein>
    <recommendedName>
        <fullName evidence="3">DNA polymerase III subunit delta</fullName>
    </recommendedName>
</protein>
<sequence>MSVFDELVGQDDVVKQLGYALDSPAAMTHAWLFTGPPGSGRSNAARAFAAALISGGTESNDVTARVLSGHHESLTIMSTQKSVISIEEVRELVSKAQASPVNSKWRVVIIEDADRMMERTSNVLLKAIEEPPPGTVWLLCAPSPIDVLTTIRSRCRPVRLRIPSRDAVAQLLMQRDNVSEDRARWAAAVAQNHIGRAKYLALNESADAERKQILAIPGKLTSVGATIRLAGRIVDNAAETAKSRVEERNASERAQLLSTLGVEGEKTVPPSARAQIRKLEEEQKRRSVRARNDELDRIFLELMSLYRDILMYQLGIREGWINAGEVDLIAEQANRDGPDTTLLRIDAITEARQRLQTNMSPVLIVEAAFVLLSNPWLQEDRTGAI</sequence>
<dbReference type="GO" id="GO:0006261">
    <property type="term" value="P:DNA-templated DNA replication"/>
    <property type="evidence" value="ECO:0007669"/>
    <property type="project" value="TreeGrafter"/>
</dbReference>
<dbReference type="Pfam" id="PF13177">
    <property type="entry name" value="DNA_pol3_delta2"/>
    <property type="match status" value="1"/>
</dbReference>
<dbReference type="SUPFAM" id="SSF52540">
    <property type="entry name" value="P-loop containing nucleoside triphosphate hydrolases"/>
    <property type="match status" value="1"/>
</dbReference>
<dbReference type="NCBIfam" id="NF005926">
    <property type="entry name" value="PRK07940.1"/>
    <property type="match status" value="1"/>
</dbReference>
<organism evidence="1 2">
    <name type="scientific">Brevibacterium linens</name>
    <dbReference type="NCBI Taxonomy" id="1703"/>
    <lineage>
        <taxon>Bacteria</taxon>
        <taxon>Bacillati</taxon>
        <taxon>Actinomycetota</taxon>
        <taxon>Actinomycetes</taxon>
        <taxon>Micrococcales</taxon>
        <taxon>Brevibacteriaceae</taxon>
        <taxon>Brevibacterium</taxon>
    </lineage>
</organism>